<dbReference type="FunFam" id="2.30.130.30:FF:000001">
    <property type="entry name" value="UPF0267 protein YqfB"/>
    <property type="match status" value="1"/>
</dbReference>
<dbReference type="SMART" id="SM01022">
    <property type="entry name" value="ASCH"/>
    <property type="match status" value="1"/>
</dbReference>
<gene>
    <name evidence="4" type="primary">yqfB</name>
    <name evidence="4" type="ORF">ERS008198_01615</name>
</gene>
<dbReference type="EMBL" id="CQPA01000009">
    <property type="protein sequence ID" value="CNT99597.1"/>
    <property type="molecule type" value="Genomic_DNA"/>
</dbReference>
<dbReference type="SUPFAM" id="SSF88697">
    <property type="entry name" value="PUA domain-like"/>
    <property type="match status" value="1"/>
</dbReference>
<comment type="catalytic activity">
    <reaction evidence="2">
        <text>N(4)-acetylcytosine + H2O = cytosine + acetate + H(+)</text>
        <dbReference type="Rhea" id="RHEA:62940"/>
        <dbReference type="ChEBI" id="CHEBI:15377"/>
        <dbReference type="ChEBI" id="CHEBI:15378"/>
        <dbReference type="ChEBI" id="CHEBI:16040"/>
        <dbReference type="ChEBI" id="CHEBI:30089"/>
        <dbReference type="ChEBI" id="CHEBI:146134"/>
        <dbReference type="EC" id="3.5.1.135"/>
    </reaction>
</comment>
<dbReference type="CDD" id="cd06552">
    <property type="entry name" value="ASCH_yqfb_like"/>
    <property type="match status" value="1"/>
</dbReference>
<feature type="active site" description="Proton acceptor" evidence="2">
    <location>
        <position position="74"/>
    </location>
</feature>
<comment type="function">
    <text evidence="2">Catalyzes the hydrolysis of N(4)-acetylcytidine (ac4C).</text>
</comment>
<comment type="catalytic activity">
    <reaction evidence="2">
        <text>N(4)-acetyl-2'-deoxycytidine + H2O = 2'-deoxycytidine + acetate + H(+)</text>
        <dbReference type="Rhea" id="RHEA:62936"/>
        <dbReference type="ChEBI" id="CHEBI:15377"/>
        <dbReference type="ChEBI" id="CHEBI:15378"/>
        <dbReference type="ChEBI" id="CHEBI:15698"/>
        <dbReference type="ChEBI" id="CHEBI:30089"/>
        <dbReference type="ChEBI" id="CHEBI:146133"/>
        <dbReference type="EC" id="3.5.1.135"/>
    </reaction>
</comment>
<sequence length="156" mass="17855">MLHNLNLFSLLSFILHQMACKAYAKLQDARVSGQEHIQIVTSTSRGHIQGDNHMQPNDITFFQRFQNDILAGRKTITIRDASESHFKAGDVLRVGRFEDDGYFCTIEVTGTSTVTLDTLNEKHAQQENMSLDELKRVIAEIYPNQTQFYVIDFKCL</sequence>
<feature type="active site" description="Nucleophile" evidence="2">
    <location>
        <position position="77"/>
    </location>
</feature>
<dbReference type="EC" id="3.5.1.135" evidence="2"/>
<feature type="active site" description="Proton donor" evidence="2">
    <location>
        <position position="127"/>
    </location>
</feature>
<name>A0A655C6Y8_SALET</name>
<dbReference type="PANTHER" id="PTHR38088:SF2">
    <property type="entry name" value="UCP029143 FAMILY PROTEIN"/>
    <property type="match status" value="1"/>
</dbReference>
<evidence type="ECO:0000256" key="2">
    <source>
        <dbReference type="HAMAP-Rule" id="MF_00684"/>
    </source>
</evidence>
<dbReference type="AlphaFoldDB" id="A0A655C6Y8"/>
<evidence type="ECO:0000313" key="4">
    <source>
        <dbReference type="EMBL" id="CNT99597.1"/>
    </source>
</evidence>
<dbReference type="Pfam" id="PF04266">
    <property type="entry name" value="ASCH"/>
    <property type="match status" value="1"/>
</dbReference>
<dbReference type="InterPro" id="IPR008314">
    <property type="entry name" value="AC4CH"/>
</dbReference>
<dbReference type="GO" id="GO:0005829">
    <property type="term" value="C:cytosol"/>
    <property type="evidence" value="ECO:0007669"/>
    <property type="project" value="TreeGrafter"/>
</dbReference>
<dbReference type="GO" id="GO:0016813">
    <property type="term" value="F:hydrolase activity, acting on carbon-nitrogen (but not peptide) bonds, in linear amidines"/>
    <property type="evidence" value="ECO:0007669"/>
    <property type="project" value="UniProtKB-UniRule"/>
</dbReference>
<feature type="domain" description="ASCH" evidence="3">
    <location>
        <begin position="59"/>
        <end position="155"/>
    </location>
</feature>
<evidence type="ECO:0000313" key="5">
    <source>
        <dbReference type="Proteomes" id="UP000041314"/>
    </source>
</evidence>
<proteinExistence type="inferred from homology"/>
<comment type="catalytic activity">
    <reaction evidence="2">
        <text>N(4)-acetylcytidine + H2O = cytidine + acetate + H(+)</text>
        <dbReference type="Rhea" id="RHEA:62932"/>
        <dbReference type="ChEBI" id="CHEBI:15377"/>
        <dbReference type="ChEBI" id="CHEBI:15378"/>
        <dbReference type="ChEBI" id="CHEBI:17562"/>
        <dbReference type="ChEBI" id="CHEBI:30089"/>
        <dbReference type="ChEBI" id="CHEBI:70989"/>
        <dbReference type="EC" id="3.5.1.135"/>
    </reaction>
</comment>
<protein>
    <recommendedName>
        <fullName evidence="2">N(4)-acetylcytidine amidohydrolase</fullName>
        <shortName evidence="2">ac4C amidohydrolase</shortName>
        <ecNumber evidence="2">3.5.1.135</ecNumber>
    </recommendedName>
</protein>
<dbReference type="Proteomes" id="UP000041314">
    <property type="component" value="Unassembled WGS sequence"/>
</dbReference>
<keyword evidence="1 2" id="KW-0378">Hydrolase</keyword>
<dbReference type="HAMAP" id="MF_00684">
    <property type="entry name" value="ac4C_amidohydr"/>
    <property type="match status" value="1"/>
</dbReference>
<dbReference type="Gene3D" id="2.30.130.30">
    <property type="entry name" value="Hypothetical protein"/>
    <property type="match status" value="1"/>
</dbReference>
<accession>A0A655C6Y8</accession>
<evidence type="ECO:0000256" key="1">
    <source>
        <dbReference type="ARBA" id="ARBA00022801"/>
    </source>
</evidence>
<dbReference type="InterPro" id="IPR007374">
    <property type="entry name" value="ASCH_domain"/>
</dbReference>
<organism evidence="4 5">
    <name type="scientific">Salmonella enterica subsp. enterica serovar Bovismorbificans</name>
    <dbReference type="NCBI Taxonomy" id="58097"/>
    <lineage>
        <taxon>Bacteria</taxon>
        <taxon>Pseudomonadati</taxon>
        <taxon>Pseudomonadota</taxon>
        <taxon>Gammaproteobacteria</taxon>
        <taxon>Enterobacterales</taxon>
        <taxon>Enterobacteriaceae</taxon>
        <taxon>Salmonella</taxon>
    </lineage>
</organism>
<dbReference type="NCBIfam" id="NF003443">
    <property type="entry name" value="PRK04980.1"/>
    <property type="match status" value="1"/>
</dbReference>
<comment type="similarity">
    <text evidence="2">Belongs to the N(4)-acetylcytidine amidohydrolase family.</text>
</comment>
<dbReference type="PANTHER" id="PTHR38088">
    <property type="entry name" value="UCP029143 FAMILY PROTEIN"/>
    <property type="match status" value="1"/>
</dbReference>
<reference evidence="4 5" key="1">
    <citation type="submission" date="2015-03" db="EMBL/GenBank/DDBJ databases">
        <authorList>
            <consortium name="Pathogen Informatics"/>
        </authorList>
    </citation>
    <scope>NUCLEOTIDE SEQUENCE [LARGE SCALE GENOMIC DNA]</scope>
    <source>
        <strain evidence="4 5">A1104</strain>
    </source>
</reference>
<evidence type="ECO:0000259" key="3">
    <source>
        <dbReference type="SMART" id="SM01022"/>
    </source>
</evidence>
<dbReference type="InterPro" id="IPR015947">
    <property type="entry name" value="PUA-like_sf"/>
</dbReference>